<dbReference type="Proteomes" id="UP001305779">
    <property type="component" value="Unassembled WGS sequence"/>
</dbReference>
<dbReference type="EMBL" id="JAXOVC010000005">
    <property type="protein sequence ID" value="KAK4501374.1"/>
    <property type="molecule type" value="Genomic_DNA"/>
</dbReference>
<dbReference type="PANTHER" id="PTHR37534">
    <property type="entry name" value="TRANSCRIPTIONAL ACTIVATOR PROTEIN UGA3"/>
    <property type="match status" value="1"/>
</dbReference>
<name>A0ABR0EJ23_ZASCE</name>
<dbReference type="InterPro" id="IPR001138">
    <property type="entry name" value="Zn2Cys6_DnaBD"/>
</dbReference>
<accession>A0ABR0EJ23</accession>
<dbReference type="InterPro" id="IPR021858">
    <property type="entry name" value="Fun_TF"/>
</dbReference>
<reference evidence="3 4" key="1">
    <citation type="journal article" date="2023" name="G3 (Bethesda)">
        <title>A chromosome-level genome assembly of Zasmidium syzygii isolated from banana leaves.</title>
        <authorList>
            <person name="van Westerhoven A.C."/>
            <person name="Mehrabi R."/>
            <person name="Talebi R."/>
            <person name="Steentjes M.B.F."/>
            <person name="Corcolon B."/>
            <person name="Chong P.A."/>
            <person name="Kema G.H.J."/>
            <person name="Seidl M.F."/>
        </authorList>
    </citation>
    <scope>NUCLEOTIDE SEQUENCE [LARGE SCALE GENOMIC DNA]</scope>
    <source>
        <strain evidence="3 4">P124</strain>
    </source>
</reference>
<evidence type="ECO:0000256" key="1">
    <source>
        <dbReference type="ARBA" id="ARBA00004123"/>
    </source>
</evidence>
<evidence type="ECO:0000256" key="2">
    <source>
        <dbReference type="ARBA" id="ARBA00023242"/>
    </source>
</evidence>
<keyword evidence="2" id="KW-0539">Nucleus</keyword>
<dbReference type="Pfam" id="PF11951">
    <property type="entry name" value="Fungal_trans_2"/>
    <property type="match status" value="1"/>
</dbReference>
<sequence>MSGKTLSRTRTGCHQCRQKRVKCDGCDYGLRLTWEEDALALNKSHGRAKHKPYQYVAHHDRTPSQDSASPASPSNSNIIALDAESHLISYFKNVCCPQAVLVDDDQHNPLRGVMLPVALASNVGRSALAMLAAHFLATSDERYKTVELHMRQTTLQLLREALASNQYDDDMVLMLALMLCSSDIMNNRSNDWMAHLICYRDTLAATVRERSLAARSTRTYLFFSAYFSLHTVLAKTIYPIDADFAAFNSTQQTLLASSWTASESLALLMPEDDMDIVDTWTGFSNSLMLLLNEMTALRDQSAMLNDLKSTSEREQLRLPLFDHIRRLARSVTSLDQRPPPSLAENQEHAKPLSLLMATAEAYRIASLLYLAEIARFVIAQCKPPEVDGEAGVDTQQLFQMIEGFSACTSSLLDQVALSLTHTHVPPSWPLWPLFIAGCVAESDETRREVAGLFTKAQDLSQWENITPAWTVVQAVWEKRSARSSSAKQPPERDERQARFVCAWEEVVSLEKAGLSLA</sequence>
<proteinExistence type="predicted"/>
<comment type="caution">
    <text evidence="3">The sequence shown here is derived from an EMBL/GenBank/DDBJ whole genome shotgun (WGS) entry which is preliminary data.</text>
</comment>
<comment type="subcellular location">
    <subcellularLocation>
        <location evidence="1">Nucleus</location>
    </subcellularLocation>
</comment>
<protein>
    <recommendedName>
        <fullName evidence="5">Zn(2)-C6 fungal-type domain-containing protein</fullName>
    </recommendedName>
</protein>
<dbReference type="CDD" id="cd00067">
    <property type="entry name" value="GAL4"/>
    <property type="match status" value="1"/>
</dbReference>
<evidence type="ECO:0000313" key="4">
    <source>
        <dbReference type="Proteomes" id="UP001305779"/>
    </source>
</evidence>
<evidence type="ECO:0000313" key="3">
    <source>
        <dbReference type="EMBL" id="KAK4501374.1"/>
    </source>
</evidence>
<keyword evidence="4" id="KW-1185">Reference proteome</keyword>
<organism evidence="3 4">
    <name type="scientific">Zasmidium cellare</name>
    <name type="common">Wine cellar mold</name>
    <name type="synonym">Racodium cellare</name>
    <dbReference type="NCBI Taxonomy" id="395010"/>
    <lineage>
        <taxon>Eukaryota</taxon>
        <taxon>Fungi</taxon>
        <taxon>Dikarya</taxon>
        <taxon>Ascomycota</taxon>
        <taxon>Pezizomycotina</taxon>
        <taxon>Dothideomycetes</taxon>
        <taxon>Dothideomycetidae</taxon>
        <taxon>Mycosphaerellales</taxon>
        <taxon>Mycosphaerellaceae</taxon>
        <taxon>Zasmidium</taxon>
    </lineage>
</organism>
<dbReference type="PANTHER" id="PTHR37534:SF49">
    <property type="entry name" value="LYSINE BIOSYNTHESIS REGULATORY PROTEIN LYS14"/>
    <property type="match status" value="1"/>
</dbReference>
<evidence type="ECO:0008006" key="5">
    <source>
        <dbReference type="Google" id="ProtNLM"/>
    </source>
</evidence>
<gene>
    <name evidence="3" type="ORF">PRZ48_007182</name>
</gene>